<dbReference type="OrthoDB" id="515277at2759"/>
<evidence type="ECO:0000313" key="3">
    <source>
        <dbReference type="Proteomes" id="UP000265515"/>
    </source>
</evidence>
<name>A0A388M3U4_CHABU</name>
<dbReference type="PROSITE" id="PS50878">
    <property type="entry name" value="RT_POL"/>
    <property type="match status" value="1"/>
</dbReference>
<dbReference type="EMBL" id="BFEA01000720">
    <property type="protein sequence ID" value="GBG89165.1"/>
    <property type="molecule type" value="Genomic_DNA"/>
</dbReference>
<dbReference type="CDD" id="cd01650">
    <property type="entry name" value="RT_nLTR_like"/>
    <property type="match status" value="1"/>
</dbReference>
<dbReference type="PANTHER" id="PTHR19446">
    <property type="entry name" value="REVERSE TRANSCRIPTASES"/>
    <property type="match status" value="1"/>
</dbReference>
<dbReference type="SUPFAM" id="SSF56219">
    <property type="entry name" value="DNase I-like"/>
    <property type="match status" value="1"/>
</dbReference>
<protein>
    <recommendedName>
        <fullName evidence="1">Reverse transcriptase domain-containing protein</fullName>
    </recommendedName>
</protein>
<dbReference type="Gramene" id="GBG89165">
    <property type="protein sequence ID" value="GBG89165"/>
    <property type="gene ID" value="CBR_g48873"/>
</dbReference>
<dbReference type="GO" id="GO:0003824">
    <property type="term" value="F:catalytic activity"/>
    <property type="evidence" value="ECO:0007669"/>
    <property type="project" value="InterPro"/>
</dbReference>
<dbReference type="Pfam" id="PF03372">
    <property type="entry name" value="Exo_endo_phos"/>
    <property type="match status" value="1"/>
</dbReference>
<comment type="caution">
    <text evidence="2">The sequence shown here is derived from an EMBL/GenBank/DDBJ whole genome shotgun (WGS) entry which is preliminary data.</text>
</comment>
<dbReference type="InterPro" id="IPR005135">
    <property type="entry name" value="Endo/exonuclease/phosphatase"/>
</dbReference>
<accession>A0A388M3U4</accession>
<dbReference type="InterPro" id="IPR036691">
    <property type="entry name" value="Endo/exonu/phosph_ase_sf"/>
</dbReference>
<organism evidence="2 3">
    <name type="scientific">Chara braunii</name>
    <name type="common">Braun's stonewort</name>
    <dbReference type="NCBI Taxonomy" id="69332"/>
    <lineage>
        <taxon>Eukaryota</taxon>
        <taxon>Viridiplantae</taxon>
        <taxon>Streptophyta</taxon>
        <taxon>Charophyceae</taxon>
        <taxon>Charales</taxon>
        <taxon>Characeae</taxon>
        <taxon>Chara</taxon>
    </lineage>
</organism>
<evidence type="ECO:0000259" key="1">
    <source>
        <dbReference type="PROSITE" id="PS50878"/>
    </source>
</evidence>
<proteinExistence type="predicted"/>
<dbReference type="OMA" id="WISSELC"/>
<dbReference type="Pfam" id="PF00078">
    <property type="entry name" value="RVT_1"/>
    <property type="match status" value="1"/>
</dbReference>
<reference evidence="2 3" key="1">
    <citation type="journal article" date="2018" name="Cell">
        <title>The Chara Genome: Secondary Complexity and Implications for Plant Terrestrialization.</title>
        <authorList>
            <person name="Nishiyama T."/>
            <person name="Sakayama H."/>
            <person name="Vries J.D."/>
            <person name="Buschmann H."/>
            <person name="Saint-Marcoux D."/>
            <person name="Ullrich K.K."/>
            <person name="Haas F.B."/>
            <person name="Vanderstraeten L."/>
            <person name="Becker D."/>
            <person name="Lang D."/>
            <person name="Vosolsobe S."/>
            <person name="Rombauts S."/>
            <person name="Wilhelmsson P.K.I."/>
            <person name="Janitza P."/>
            <person name="Kern R."/>
            <person name="Heyl A."/>
            <person name="Rumpler F."/>
            <person name="Villalobos L.I.A.C."/>
            <person name="Clay J.M."/>
            <person name="Skokan R."/>
            <person name="Toyoda A."/>
            <person name="Suzuki Y."/>
            <person name="Kagoshima H."/>
            <person name="Schijlen E."/>
            <person name="Tajeshwar N."/>
            <person name="Catarino B."/>
            <person name="Hetherington A.J."/>
            <person name="Saltykova A."/>
            <person name="Bonnot C."/>
            <person name="Breuninger H."/>
            <person name="Symeonidi A."/>
            <person name="Radhakrishnan G.V."/>
            <person name="Van Nieuwerburgh F."/>
            <person name="Deforce D."/>
            <person name="Chang C."/>
            <person name="Karol K.G."/>
            <person name="Hedrich R."/>
            <person name="Ulvskov P."/>
            <person name="Glockner G."/>
            <person name="Delwiche C.F."/>
            <person name="Petrasek J."/>
            <person name="Van de Peer Y."/>
            <person name="Friml J."/>
            <person name="Beilby M."/>
            <person name="Dolan L."/>
            <person name="Kohara Y."/>
            <person name="Sugano S."/>
            <person name="Fujiyama A."/>
            <person name="Delaux P.-M."/>
            <person name="Quint M."/>
            <person name="TheiBen G."/>
            <person name="Hagemann M."/>
            <person name="Harholt J."/>
            <person name="Dunand C."/>
            <person name="Zachgo S."/>
            <person name="Langdale J."/>
            <person name="Maumus F."/>
            <person name="Straeten D.V.D."/>
            <person name="Gould S.B."/>
            <person name="Rensing S.A."/>
        </authorList>
    </citation>
    <scope>NUCLEOTIDE SEQUENCE [LARGE SCALE GENOMIC DNA]</scope>
    <source>
        <strain evidence="2 3">S276</strain>
    </source>
</reference>
<feature type="domain" description="Reverse transcriptase" evidence="1">
    <location>
        <begin position="509"/>
        <end position="780"/>
    </location>
</feature>
<dbReference type="Gene3D" id="3.60.10.10">
    <property type="entry name" value="Endonuclease/exonuclease/phosphatase"/>
    <property type="match status" value="1"/>
</dbReference>
<gene>
    <name evidence="2" type="ORF">CBR_g48873</name>
</gene>
<sequence>MRKVFRLGTVNVRGLGERSIKWKTRELRKLVEREKLHILCLQETRLKEERIPRDGRREFGDGFRISAPTMGTMGGVAIITTRYFQGEVLDFLVDTQGRWVWIWMEMNGQKYLVTTVYGPSDTTDRKWFWRELPTHVPETTNTMLMGDFNIVICPGLNSAQGGQIRPDAEALKKMMAELEIKDAFRKTWPGEKGYTWTGPGPGRRSRLDMAWLQEDVMHRLVRVATRPVALLDHKLLMIEVLSPALVETQAPPPTVPHWMFRDLLHIRLIRQHWEYWEKLRTPGTSAAKHFQTGLQELANLLLARAKATRQAHMRTGQEFGERLEDLGADPPEGEEEEWCIQWAALKAQWEEWQKEDARKWRVVSKTKWVRLRERMSAAFFGQMQTRGRAMVITALQHPFRTDEPVAKTTQVILRYAETFYSDLYMESERWGKEEMREAARTGIWEKAATKLREEQSWELEEAITSQEITKAFADMPKRKAAGADGLPMDHLQAAEEVFMPLLQELCNASFVGGQRFPEGFGEATIILLHKREDLTNIKNWKPVSLLSAPYKLYAKILANRMTKFLLSLIHPTQTGFVPGRQILTNAIMAREVLHRAADTMPPVAVLLLDFEKAYDRVRWRFLIQGLEERGIGDMFGRAVGCLLATATTRVQINDFCSGLLSVTRSVRQGCPLSPTLYVLYVEHLHDMIRADHGIRGVHLPQGQDLKSNSFADDTAAFVECSQDCVQALRTLVQTFHHFAGAKVNWAKSLVLLPEGGEAACFPEMRILPQEQNTRYLGIMIPAALSTGQQMEELLSVTLTKMHRWTGRVEVGVVGRVLVANNAVSSTLWYVAPLSDPGNRAWRRYKTALRRYLWKNDPYVPHLIQGEVGEIDTAATGGRVGLVGSAQASNNAANENSALAPAGKG</sequence>
<dbReference type="CDD" id="cd09076">
    <property type="entry name" value="L1-EN"/>
    <property type="match status" value="1"/>
</dbReference>
<dbReference type="AlphaFoldDB" id="A0A388M3U4"/>
<dbReference type="STRING" id="69332.A0A388M3U4"/>
<keyword evidence="3" id="KW-1185">Reference proteome</keyword>
<dbReference type="Proteomes" id="UP000265515">
    <property type="component" value="Unassembled WGS sequence"/>
</dbReference>
<dbReference type="InterPro" id="IPR000477">
    <property type="entry name" value="RT_dom"/>
</dbReference>
<evidence type="ECO:0000313" key="2">
    <source>
        <dbReference type="EMBL" id="GBG89165.1"/>
    </source>
</evidence>